<dbReference type="EMBL" id="CP119316">
    <property type="protein sequence ID" value="WEK48331.1"/>
    <property type="molecule type" value="Genomic_DNA"/>
</dbReference>
<dbReference type="AlphaFoldDB" id="A0AAJ5X9M5"/>
<dbReference type="GO" id="GO:0005886">
    <property type="term" value="C:plasma membrane"/>
    <property type="evidence" value="ECO:0007669"/>
    <property type="project" value="UniProtKB-SubCell"/>
</dbReference>
<dbReference type="InterPro" id="IPR010131">
    <property type="entry name" value="MdtP/NodT-like"/>
</dbReference>
<keyword evidence="2" id="KW-0812">Transmembrane</keyword>
<dbReference type="InterPro" id="IPR003423">
    <property type="entry name" value="OMP_efflux"/>
</dbReference>
<gene>
    <name evidence="3" type="ORF">P0Y56_08570</name>
</gene>
<comment type="similarity">
    <text evidence="1 2">Belongs to the outer membrane factor (OMF) (TC 1.B.17) family.</text>
</comment>
<comment type="subcellular location">
    <subcellularLocation>
        <location evidence="2">Cell membrane</location>
        <topology evidence="2">Lipid-anchor</topology>
    </subcellularLocation>
</comment>
<organism evidence="3 4">
    <name type="scientific">Candidatus Andeanibacterium colombiense</name>
    <dbReference type="NCBI Taxonomy" id="3121345"/>
    <lineage>
        <taxon>Bacteria</taxon>
        <taxon>Pseudomonadati</taxon>
        <taxon>Pseudomonadota</taxon>
        <taxon>Alphaproteobacteria</taxon>
        <taxon>Sphingomonadales</taxon>
        <taxon>Sphingomonadaceae</taxon>
        <taxon>Candidatus Andeanibacterium</taxon>
    </lineage>
</organism>
<feature type="signal peptide" evidence="2">
    <location>
        <begin position="1"/>
        <end position="20"/>
    </location>
</feature>
<name>A0AAJ5X9M5_9SPHN</name>
<keyword evidence="2" id="KW-0732">Signal</keyword>
<keyword evidence="2" id="KW-0472">Membrane</keyword>
<reference evidence="3" key="1">
    <citation type="submission" date="2023-03" db="EMBL/GenBank/DDBJ databases">
        <title>Andean soil-derived lignocellulolytic bacterial consortium as a source of novel taxa and putative plastic-active enzymes.</title>
        <authorList>
            <person name="Diaz-Garcia L."/>
            <person name="Chuvochina M."/>
            <person name="Feuerriegel G."/>
            <person name="Bunk B."/>
            <person name="Sproer C."/>
            <person name="Streit W.R."/>
            <person name="Rodriguez L.M."/>
            <person name="Overmann J."/>
            <person name="Jimenez D.J."/>
        </authorList>
    </citation>
    <scope>NUCLEOTIDE SEQUENCE</scope>
    <source>
        <strain evidence="3">MAG 26</strain>
    </source>
</reference>
<dbReference type="PROSITE" id="PS51257">
    <property type="entry name" value="PROKAR_LIPOPROTEIN"/>
    <property type="match status" value="1"/>
</dbReference>
<dbReference type="Gene3D" id="1.20.1600.10">
    <property type="entry name" value="Outer membrane efflux proteins (OEP)"/>
    <property type="match status" value="1"/>
</dbReference>
<protein>
    <submittedName>
        <fullName evidence="3">Efflux transporter outer membrane subunit</fullName>
    </submittedName>
</protein>
<dbReference type="Proteomes" id="UP001218362">
    <property type="component" value="Chromosome"/>
</dbReference>
<evidence type="ECO:0000256" key="2">
    <source>
        <dbReference type="RuleBase" id="RU362097"/>
    </source>
</evidence>
<evidence type="ECO:0000256" key="1">
    <source>
        <dbReference type="ARBA" id="ARBA00007613"/>
    </source>
</evidence>
<accession>A0AAJ5X9M5</accession>
<keyword evidence="2" id="KW-1134">Transmembrane beta strand</keyword>
<keyword evidence="2" id="KW-0564">Palmitate</keyword>
<sequence>MRFRPLLLLPLLALAGCAVGPDYQRPASAMASHDWIEPASTAPVDAKWWEQFGDPTLTGLIERALAASPDLKQATARIAEARALREAAQGGLGPQVNASGGATLNKASENGQIPIGNIPGFDPTYPLIDAGFDASWEIDLWGKASRTIEQARGQEGAAEWARRDAVVSLTAEIARTYIEFRRAQEDLASATAEQEASASIAELASLRLDHGEGSRLEADQAVADLEARKALLAQARSDVSGSAYRLAALVGSPPEDLVPSLLASSAMVPLPPAAIASGIRSDLLERRPDIRIAEQDLAAATAGIGVAKADLYPRISLLGTIGVQAQHADDLTDSGSIRYSVGPSFHWPIFAMGRVRAQIRAAGARADQQAAAYEGALVKALSETEGAANRYAASVAAAPNVHASLAREREAYALAHMLFDRGETSRIQLDQARLRLAGAERKEAEARAVRASSAIALYKALGGGWQGAGAAD</sequence>
<dbReference type="NCBIfam" id="TIGR01845">
    <property type="entry name" value="outer_NodT"/>
    <property type="match status" value="1"/>
</dbReference>
<dbReference type="SUPFAM" id="SSF56954">
    <property type="entry name" value="Outer membrane efflux proteins (OEP)"/>
    <property type="match status" value="1"/>
</dbReference>
<dbReference type="KEGG" id="acob:P0Y56_08570"/>
<evidence type="ECO:0000313" key="4">
    <source>
        <dbReference type="Proteomes" id="UP001218362"/>
    </source>
</evidence>
<dbReference type="PANTHER" id="PTHR30203">
    <property type="entry name" value="OUTER MEMBRANE CATION EFFLUX PROTEIN"/>
    <property type="match status" value="1"/>
</dbReference>
<dbReference type="Gene3D" id="2.20.200.10">
    <property type="entry name" value="Outer membrane efflux proteins (OEP)"/>
    <property type="match status" value="1"/>
</dbReference>
<dbReference type="GO" id="GO:0015562">
    <property type="term" value="F:efflux transmembrane transporter activity"/>
    <property type="evidence" value="ECO:0007669"/>
    <property type="project" value="InterPro"/>
</dbReference>
<proteinExistence type="inferred from homology"/>
<keyword evidence="2" id="KW-0449">Lipoprotein</keyword>
<feature type="chain" id="PRO_5042317201" evidence="2">
    <location>
        <begin position="21"/>
        <end position="472"/>
    </location>
</feature>
<evidence type="ECO:0000313" key="3">
    <source>
        <dbReference type="EMBL" id="WEK48331.1"/>
    </source>
</evidence>
<dbReference type="Pfam" id="PF02321">
    <property type="entry name" value="OEP"/>
    <property type="match status" value="2"/>
</dbReference>
<dbReference type="PANTHER" id="PTHR30203:SF25">
    <property type="entry name" value="OUTER MEMBRANE PROTEIN-RELATED"/>
    <property type="match status" value="1"/>
</dbReference>